<dbReference type="EMBL" id="CAFABA010000108">
    <property type="protein sequence ID" value="CAB4834942.1"/>
    <property type="molecule type" value="Genomic_DNA"/>
</dbReference>
<dbReference type="EMBL" id="CAFBOS010000229">
    <property type="protein sequence ID" value="CAB5020145.1"/>
    <property type="molecule type" value="Genomic_DNA"/>
</dbReference>
<protein>
    <submittedName>
        <fullName evidence="1">Unannotated protein</fullName>
    </submittedName>
</protein>
<evidence type="ECO:0000313" key="2">
    <source>
        <dbReference type="EMBL" id="CAB4834942.1"/>
    </source>
</evidence>
<dbReference type="SUPFAM" id="SSF56112">
    <property type="entry name" value="Protein kinase-like (PK-like)"/>
    <property type="match status" value="1"/>
</dbReference>
<dbReference type="Gene3D" id="3.90.1200.10">
    <property type="match status" value="1"/>
</dbReference>
<name>A0A6J6TNZ7_9ZZZZ</name>
<evidence type="ECO:0000313" key="1">
    <source>
        <dbReference type="EMBL" id="CAB4748317.1"/>
    </source>
</evidence>
<sequence length="129" mass="14375">MHGDYRLDNLLYREDPAECIAVDWQTAGAGVGGNDLAYFISTGLDPQLRRCAERELVEAYGQRLRNYGVNRDDAELWDDYRFALGHGVTVTVLGAVVASRTERGDDMFMAMASRVCAAIRDHDALALYI</sequence>
<evidence type="ECO:0000313" key="3">
    <source>
        <dbReference type="EMBL" id="CAB4937445.1"/>
    </source>
</evidence>
<evidence type="ECO:0000313" key="4">
    <source>
        <dbReference type="EMBL" id="CAB5020145.1"/>
    </source>
</evidence>
<dbReference type="EMBL" id="CAFBMH010000192">
    <property type="protein sequence ID" value="CAB4937445.1"/>
    <property type="molecule type" value="Genomic_DNA"/>
</dbReference>
<dbReference type="Pfam" id="PF02958">
    <property type="entry name" value="EcKL"/>
    <property type="match status" value="1"/>
</dbReference>
<gene>
    <name evidence="1" type="ORF">UFOPK2754_01650</name>
    <name evidence="2" type="ORF">UFOPK3139_02251</name>
    <name evidence="3" type="ORF">UFOPK3543_03033</name>
    <name evidence="4" type="ORF">UFOPK3967_02714</name>
</gene>
<accession>A0A6J6TNZ7</accession>
<dbReference type="InterPro" id="IPR004119">
    <property type="entry name" value="EcKL"/>
</dbReference>
<dbReference type="InterPro" id="IPR011009">
    <property type="entry name" value="Kinase-like_dom_sf"/>
</dbReference>
<proteinExistence type="predicted"/>
<dbReference type="EMBL" id="CAEZYR010000057">
    <property type="protein sequence ID" value="CAB4748317.1"/>
    <property type="molecule type" value="Genomic_DNA"/>
</dbReference>
<reference evidence="1" key="1">
    <citation type="submission" date="2020-05" db="EMBL/GenBank/DDBJ databases">
        <authorList>
            <person name="Chiriac C."/>
            <person name="Salcher M."/>
            <person name="Ghai R."/>
            <person name="Kavagutti S V."/>
        </authorList>
    </citation>
    <scope>NUCLEOTIDE SEQUENCE</scope>
</reference>
<dbReference type="AlphaFoldDB" id="A0A6J6TNZ7"/>
<organism evidence="1">
    <name type="scientific">freshwater metagenome</name>
    <dbReference type="NCBI Taxonomy" id="449393"/>
    <lineage>
        <taxon>unclassified sequences</taxon>
        <taxon>metagenomes</taxon>
        <taxon>ecological metagenomes</taxon>
    </lineage>
</organism>